<proteinExistence type="predicted"/>
<evidence type="ECO:0000313" key="1">
    <source>
        <dbReference type="EMBL" id="QHT90292.1"/>
    </source>
</evidence>
<dbReference type="EMBL" id="MN740153">
    <property type="protein sequence ID" value="QHT90292.1"/>
    <property type="molecule type" value="Genomic_DNA"/>
</dbReference>
<sequence length="440" mass="50412">MLSSIQLAQKIQEVPVIELSYENSTSHNKVCDSYQVVLAIPRSKKYIAWFTFFEEHDICILLELNREKQIVSYRQINVVFDTQEPHLALGTFLYGSMIHEIENDMKCSFFVIEDILIYRGVSVRKLTFGDRLGILYHILRDPTVLANSSGDLRSPSELVVQRLTAPLPNSSGDLRSPSELVVQRLLGTEAPLPNSSGLCSNEATLPDVSTACQESTVLFRLPVMLSSKRTDISIWSEKTYYKIHHLQYRSLTKIIPYLNQPYATNPHIGLWNQPLEIVQNASTPFATNKMTITKTPVTKLPNSSGLCSNKATFRVSSEEAFSPLPQLIEPVGKQRAQFWVTADLQSDIYHLVDPKSIYKVDFACIPNYKTSVFMNTLFRNIKENRNIDAIEDSDDEEDFCDTRYDKYVDLKKQLLMECIYHKKFKRWVPFRNISNTNINT</sequence>
<protein>
    <submittedName>
        <fullName evidence="1">Uncharacterized protein</fullName>
    </submittedName>
</protein>
<organism evidence="1">
    <name type="scientific">viral metagenome</name>
    <dbReference type="NCBI Taxonomy" id="1070528"/>
    <lineage>
        <taxon>unclassified sequences</taxon>
        <taxon>metagenomes</taxon>
        <taxon>organismal metagenomes</taxon>
    </lineage>
</organism>
<dbReference type="AlphaFoldDB" id="A0A6C0IBU0"/>
<reference evidence="1" key="1">
    <citation type="journal article" date="2020" name="Nature">
        <title>Giant virus diversity and host interactions through global metagenomics.</title>
        <authorList>
            <person name="Schulz F."/>
            <person name="Roux S."/>
            <person name="Paez-Espino D."/>
            <person name="Jungbluth S."/>
            <person name="Walsh D.A."/>
            <person name="Denef V.J."/>
            <person name="McMahon K.D."/>
            <person name="Konstantinidis K.T."/>
            <person name="Eloe-Fadrosh E.A."/>
            <person name="Kyrpides N.C."/>
            <person name="Woyke T."/>
        </authorList>
    </citation>
    <scope>NUCLEOTIDE SEQUENCE</scope>
    <source>
        <strain evidence="1">GVMAG-M-3300023184-68</strain>
    </source>
</reference>
<dbReference type="Gene3D" id="3.30.470.30">
    <property type="entry name" value="DNA ligase/mRNA capping enzyme"/>
    <property type="match status" value="1"/>
</dbReference>
<name>A0A6C0IBU0_9ZZZZ</name>
<accession>A0A6C0IBU0</accession>